<dbReference type="InterPro" id="IPR036182">
    <property type="entry name" value="PCuAC_sf"/>
</dbReference>
<dbReference type="Gene3D" id="2.60.40.1890">
    <property type="entry name" value="PCu(A)C copper chaperone"/>
    <property type="match status" value="1"/>
</dbReference>
<dbReference type="PANTHER" id="PTHR36302">
    <property type="entry name" value="BLR7088 PROTEIN"/>
    <property type="match status" value="1"/>
</dbReference>
<dbReference type="SUPFAM" id="SSF110087">
    <property type="entry name" value="DR1885-like metal-binding protein"/>
    <property type="match status" value="1"/>
</dbReference>
<dbReference type="EMBL" id="CP015641">
    <property type="protein sequence ID" value="ANF27176.1"/>
    <property type="molecule type" value="Genomic_DNA"/>
</dbReference>
<dbReference type="AlphaFoldDB" id="A0A172WUV4"/>
<keyword evidence="1" id="KW-0732">Signal</keyword>
<dbReference type="InterPro" id="IPR007410">
    <property type="entry name" value="LpqE-like"/>
</dbReference>
<feature type="chain" id="PRO_5008002955" description="Copper chaperone PCu(A)C" evidence="1">
    <location>
        <begin position="21"/>
        <end position="164"/>
    </location>
</feature>
<accession>A0A172WUV4</accession>
<protein>
    <recommendedName>
        <fullName evidence="4">Copper chaperone PCu(A)C</fullName>
    </recommendedName>
</protein>
<dbReference type="PROSITE" id="PS51257">
    <property type="entry name" value="PROKAR_LIPOPROTEIN"/>
    <property type="match status" value="1"/>
</dbReference>
<evidence type="ECO:0000313" key="3">
    <source>
        <dbReference type="Proteomes" id="UP000077787"/>
    </source>
</evidence>
<feature type="signal peptide" evidence="1">
    <location>
        <begin position="1"/>
        <end position="20"/>
    </location>
</feature>
<dbReference type="Pfam" id="PF04314">
    <property type="entry name" value="PCuAC"/>
    <property type="match status" value="1"/>
</dbReference>
<dbReference type="PANTHER" id="PTHR36302:SF1">
    <property type="entry name" value="COPPER CHAPERONE PCU(A)C"/>
    <property type="match status" value="1"/>
</dbReference>
<proteinExistence type="predicted"/>
<dbReference type="InterPro" id="IPR058248">
    <property type="entry name" value="Lxx211020-like"/>
</dbReference>
<name>A0A172WUV4_STUST</name>
<evidence type="ECO:0000313" key="2">
    <source>
        <dbReference type="EMBL" id="ANF27176.1"/>
    </source>
</evidence>
<reference evidence="2 3" key="1">
    <citation type="submission" date="2016-05" db="EMBL/GenBank/DDBJ databases">
        <title>Genome sequence of Pseudomonas stutzeri 273 and identification of the exopolysaccharide biosynthesis locus.</title>
        <authorList>
            <person name="Wu S."/>
            <person name="Sun C."/>
        </authorList>
    </citation>
    <scope>NUCLEOTIDE SEQUENCE [LARGE SCALE GENOMIC DNA]</scope>
    <source>
        <strain evidence="2 3">273</strain>
    </source>
</reference>
<evidence type="ECO:0008006" key="4">
    <source>
        <dbReference type="Google" id="ProtNLM"/>
    </source>
</evidence>
<evidence type="ECO:0000256" key="1">
    <source>
        <dbReference type="SAM" id="SignalP"/>
    </source>
</evidence>
<dbReference type="Proteomes" id="UP000077787">
    <property type="component" value="Chromosome"/>
</dbReference>
<dbReference type="RefSeq" id="WP_046161288.1">
    <property type="nucleotide sequence ID" value="NZ_CP015641.1"/>
</dbReference>
<gene>
    <name evidence="2" type="ORF">PS273GM_19560</name>
</gene>
<dbReference type="OrthoDB" id="9796962at2"/>
<sequence length="164" mass="17812">MLLRLVTLVALGTACLSATAADQNHAHHQMMGAPLEATQAWSRAMPPTAPTGAVYFTLQNPGDSPDRLLGVRTPRAKKAELHTHVHEGEMMRMKQIDSIEVPAGGQVEFKPGSNHVMLFELSAPLVAGERFPLTLEFEHAGEVTVDVSIQDQAPEPSGHEHMQH</sequence>
<organism evidence="2 3">
    <name type="scientific">Stutzerimonas stutzeri</name>
    <name type="common">Pseudomonas stutzeri</name>
    <dbReference type="NCBI Taxonomy" id="316"/>
    <lineage>
        <taxon>Bacteria</taxon>
        <taxon>Pseudomonadati</taxon>
        <taxon>Pseudomonadota</taxon>
        <taxon>Gammaproteobacteria</taxon>
        <taxon>Pseudomonadales</taxon>
        <taxon>Pseudomonadaceae</taxon>
        <taxon>Stutzerimonas</taxon>
    </lineage>
</organism>